<feature type="domain" description="Cyclic nucleotide-binding" evidence="1">
    <location>
        <begin position="31"/>
        <end position="120"/>
    </location>
</feature>
<dbReference type="InterPro" id="IPR000160">
    <property type="entry name" value="GGDEF_dom"/>
</dbReference>
<dbReference type="PANTHER" id="PTHR33121">
    <property type="entry name" value="CYCLIC DI-GMP PHOSPHODIESTERASE PDEF"/>
    <property type="match status" value="1"/>
</dbReference>
<dbReference type="GO" id="GO:0071111">
    <property type="term" value="F:cyclic-guanylate-specific phosphodiesterase activity"/>
    <property type="evidence" value="ECO:0007669"/>
    <property type="project" value="InterPro"/>
</dbReference>
<dbReference type="STRING" id="545695.TREAZ_2640"/>
<dbReference type="AlphaFoldDB" id="F5YED0"/>
<dbReference type="PROSITE" id="PS50887">
    <property type="entry name" value="GGDEF"/>
    <property type="match status" value="1"/>
</dbReference>
<dbReference type="Gene3D" id="3.30.70.270">
    <property type="match status" value="1"/>
</dbReference>
<keyword evidence="4" id="KW-1185">Reference proteome</keyword>
<dbReference type="EMBL" id="CP001841">
    <property type="protein sequence ID" value="AEF82836.1"/>
    <property type="molecule type" value="Genomic_DNA"/>
</dbReference>
<proteinExistence type="predicted"/>
<evidence type="ECO:0000313" key="4">
    <source>
        <dbReference type="Proteomes" id="UP000009222"/>
    </source>
</evidence>
<dbReference type="SUPFAM" id="SSF51206">
    <property type="entry name" value="cAMP-binding domain-like"/>
    <property type="match status" value="1"/>
</dbReference>
<sequence length="346" mass="38581">MMPEKKSNSATTGKISLRQVLDCKPILRAELFSTLLEGEQEFVVSRSSLFQLRKGGLLFAPNQKAKHFYMLLEGAVRVFKIRADDASEDEVARFTAGDTIGDFDFASNADYDAFAEATEDSILVTFPGYGLALDALAMESPHTVSKILLCSIIMMTGRIKSTRRIIVENMSWVQELHRKAYEDPGTGLWKQTFLTDEINRILEDPMALIMLKPDRFKILVDTRGHSAGDEAMIHIALLLKNITRRQGRGWPIRFKSNETGILLNKCAPAQAEAIAEELAASMASLPSVPAQGDIPAFSFTGTISWGVWPQDDDVWDSLLQGNYHLLLETWKQGGNRIVHYQKGDAK</sequence>
<evidence type="ECO:0000259" key="1">
    <source>
        <dbReference type="PROSITE" id="PS50042"/>
    </source>
</evidence>
<reference evidence="4" key="1">
    <citation type="submission" date="2009-12" db="EMBL/GenBank/DDBJ databases">
        <title>Complete sequence of Treponema azotonutricium strain ZAS-9.</title>
        <authorList>
            <person name="Tetu S.G."/>
            <person name="Matson E."/>
            <person name="Ren Q."/>
            <person name="Seshadri R."/>
            <person name="Elbourne L."/>
            <person name="Hassan K.A."/>
            <person name="Durkin A."/>
            <person name="Radune D."/>
            <person name="Mohamoud Y."/>
            <person name="Shay R."/>
            <person name="Jin S."/>
            <person name="Zhang X."/>
            <person name="Lucey K."/>
            <person name="Ballor N.R."/>
            <person name="Ottesen E."/>
            <person name="Rosenthal R."/>
            <person name="Allen A."/>
            <person name="Leadbetter J.R."/>
            <person name="Paulsen I.T."/>
        </authorList>
    </citation>
    <scope>NUCLEOTIDE SEQUENCE [LARGE SCALE GENOMIC DNA]</scope>
    <source>
        <strain evidence="4">ATCC BAA-888 / DSM 13862 / ZAS-9</strain>
    </source>
</reference>
<dbReference type="KEGG" id="taz:TREAZ_2640"/>
<dbReference type="NCBIfam" id="TIGR00254">
    <property type="entry name" value="GGDEF"/>
    <property type="match status" value="1"/>
</dbReference>
<dbReference type="SUPFAM" id="SSF55073">
    <property type="entry name" value="Nucleotide cyclase"/>
    <property type="match status" value="1"/>
</dbReference>
<feature type="domain" description="GGDEF" evidence="2">
    <location>
        <begin position="204"/>
        <end position="342"/>
    </location>
</feature>
<protein>
    <submittedName>
        <fullName evidence="3">Putative cyclic nucleotide-binding protein</fullName>
    </submittedName>
</protein>
<dbReference type="InterPro" id="IPR043128">
    <property type="entry name" value="Rev_trsase/Diguanyl_cyclase"/>
</dbReference>
<evidence type="ECO:0000259" key="2">
    <source>
        <dbReference type="PROSITE" id="PS50887"/>
    </source>
</evidence>
<dbReference type="CDD" id="cd00038">
    <property type="entry name" value="CAP_ED"/>
    <property type="match status" value="1"/>
</dbReference>
<dbReference type="PANTHER" id="PTHR33121:SF79">
    <property type="entry name" value="CYCLIC DI-GMP PHOSPHODIESTERASE PDED-RELATED"/>
    <property type="match status" value="1"/>
</dbReference>
<dbReference type="HOGENOM" id="CLU_836629_0_0_12"/>
<dbReference type="InterPro" id="IPR014710">
    <property type="entry name" value="RmlC-like_jellyroll"/>
</dbReference>
<evidence type="ECO:0000313" key="3">
    <source>
        <dbReference type="EMBL" id="AEF82836.1"/>
    </source>
</evidence>
<dbReference type="InterPro" id="IPR029787">
    <property type="entry name" value="Nucleotide_cyclase"/>
</dbReference>
<reference evidence="3 4" key="2">
    <citation type="journal article" date="2011" name="ISME J.">
        <title>RNA-seq reveals cooperative metabolic interactions between two termite-gut spirochete species in co-culture.</title>
        <authorList>
            <person name="Rosenthal A.Z."/>
            <person name="Matson E.G."/>
            <person name="Eldar A."/>
            <person name="Leadbetter J.R."/>
        </authorList>
    </citation>
    <scope>NUCLEOTIDE SEQUENCE [LARGE SCALE GENOMIC DNA]</scope>
    <source>
        <strain evidence="4">ATCC BAA-888 / DSM 13862 / ZAS-9</strain>
    </source>
</reference>
<dbReference type="Gene3D" id="2.60.120.10">
    <property type="entry name" value="Jelly Rolls"/>
    <property type="match status" value="1"/>
</dbReference>
<organism evidence="3 4">
    <name type="scientific">Leadbettera azotonutricia (strain ATCC BAA-888 / DSM 13862 / ZAS-9)</name>
    <name type="common">Treponema azotonutricium</name>
    <dbReference type="NCBI Taxonomy" id="545695"/>
    <lineage>
        <taxon>Bacteria</taxon>
        <taxon>Pseudomonadati</taxon>
        <taxon>Spirochaetota</taxon>
        <taxon>Spirochaetia</taxon>
        <taxon>Spirochaetales</taxon>
        <taxon>Breznakiellaceae</taxon>
        <taxon>Leadbettera</taxon>
    </lineage>
</organism>
<gene>
    <name evidence="3" type="ordered locus">TREAZ_2640</name>
</gene>
<dbReference type="InterPro" id="IPR018490">
    <property type="entry name" value="cNMP-bd_dom_sf"/>
</dbReference>
<dbReference type="InterPro" id="IPR000595">
    <property type="entry name" value="cNMP-bd_dom"/>
</dbReference>
<dbReference type="Pfam" id="PF00990">
    <property type="entry name" value="GGDEF"/>
    <property type="match status" value="1"/>
</dbReference>
<dbReference type="InParanoid" id="F5YED0"/>
<name>F5YED0_LEAAZ</name>
<dbReference type="SMART" id="SM00267">
    <property type="entry name" value="GGDEF"/>
    <property type="match status" value="1"/>
</dbReference>
<dbReference type="InterPro" id="IPR050706">
    <property type="entry name" value="Cyclic-di-GMP_PDE-like"/>
</dbReference>
<dbReference type="Pfam" id="PF00027">
    <property type="entry name" value="cNMP_binding"/>
    <property type="match status" value="1"/>
</dbReference>
<dbReference type="PROSITE" id="PS50042">
    <property type="entry name" value="CNMP_BINDING_3"/>
    <property type="match status" value="1"/>
</dbReference>
<dbReference type="Proteomes" id="UP000009222">
    <property type="component" value="Chromosome"/>
</dbReference>
<accession>F5YED0</accession>
<dbReference type="RefSeq" id="WP_015712891.1">
    <property type="nucleotide sequence ID" value="NC_015577.1"/>
</dbReference>
<dbReference type="eggNOG" id="COG3706">
    <property type="taxonomic scope" value="Bacteria"/>
</dbReference>